<organism evidence="1 2">
    <name type="scientific">Nitrobacter hamburgensis (strain DSM 10229 / NCIMB 13809 / X14)</name>
    <dbReference type="NCBI Taxonomy" id="323097"/>
    <lineage>
        <taxon>Bacteria</taxon>
        <taxon>Pseudomonadati</taxon>
        <taxon>Pseudomonadota</taxon>
        <taxon>Alphaproteobacteria</taxon>
        <taxon>Hyphomicrobiales</taxon>
        <taxon>Nitrobacteraceae</taxon>
        <taxon>Nitrobacter</taxon>
    </lineage>
</organism>
<dbReference type="STRING" id="323097.Nham_1715"/>
<protein>
    <recommendedName>
        <fullName evidence="3">DUF2190 domain-containing protein</fullName>
    </recommendedName>
</protein>
<evidence type="ECO:0000313" key="2">
    <source>
        <dbReference type="Proteomes" id="UP000001953"/>
    </source>
</evidence>
<accession>Q1QML6</accession>
<evidence type="ECO:0000313" key="1">
    <source>
        <dbReference type="EMBL" id="ABE62531.1"/>
    </source>
</evidence>
<dbReference type="eggNOG" id="ENOG50337ER">
    <property type="taxonomic scope" value="Bacteria"/>
</dbReference>
<keyword evidence="2" id="KW-1185">Reference proteome</keyword>
<name>Q1QML6_NITHX</name>
<evidence type="ECO:0008006" key="3">
    <source>
        <dbReference type="Google" id="ProtNLM"/>
    </source>
</evidence>
<dbReference type="KEGG" id="nha:Nham_1715"/>
<proteinExistence type="predicted"/>
<dbReference type="AlphaFoldDB" id="Q1QML6"/>
<dbReference type="HOGENOM" id="CLU_1873773_0_0_5"/>
<dbReference type="EMBL" id="CP000319">
    <property type="protein sequence ID" value="ABE62531.1"/>
    <property type="molecule type" value="Genomic_DNA"/>
</dbReference>
<gene>
    <name evidence="1" type="ordered locus">Nham_1715</name>
</gene>
<dbReference type="OrthoDB" id="8402460at2"/>
<dbReference type="RefSeq" id="WP_011510213.1">
    <property type="nucleotide sequence ID" value="NC_007964.1"/>
</dbReference>
<dbReference type="Proteomes" id="UP000001953">
    <property type="component" value="Chromosome"/>
</dbReference>
<reference evidence="1 2" key="1">
    <citation type="submission" date="2006-03" db="EMBL/GenBank/DDBJ databases">
        <title>Complete sequence of chromosome of Nitrobacter hamburgensis X14.</title>
        <authorList>
            <consortium name="US DOE Joint Genome Institute"/>
            <person name="Copeland A."/>
            <person name="Lucas S."/>
            <person name="Lapidus A."/>
            <person name="Barry K."/>
            <person name="Detter J.C."/>
            <person name="Glavina del Rio T."/>
            <person name="Hammon N."/>
            <person name="Israni S."/>
            <person name="Dalin E."/>
            <person name="Tice H."/>
            <person name="Pitluck S."/>
            <person name="Chain P."/>
            <person name="Malfatti S."/>
            <person name="Shin M."/>
            <person name="Vergez L."/>
            <person name="Schmutz J."/>
            <person name="Larimer F."/>
            <person name="Land M."/>
            <person name="Hauser L."/>
            <person name="Kyrpides N."/>
            <person name="Ivanova N."/>
            <person name="Ward B."/>
            <person name="Arp D."/>
            <person name="Klotz M."/>
            <person name="Stein L."/>
            <person name="O'Mullan G."/>
            <person name="Starkenburg S."/>
            <person name="Sayavedra L."/>
            <person name="Poret-Peterson A.T."/>
            <person name="Gentry M.E."/>
            <person name="Bruce D."/>
            <person name="Richardson P."/>
        </authorList>
    </citation>
    <scope>NUCLEOTIDE SEQUENCE [LARGE SCALE GENOMIC DNA]</scope>
    <source>
        <strain evidence="2">DSM 10229 / NCIMB 13809 / X14</strain>
    </source>
</reference>
<sequence length="136" mass="13461">MTDISITSTSVVGDGSGKRSFGTAGEAITAGQAVYLDAAVNKWKLADSDSVVAGANKAGGIALNGAALNQPVVVQVEGDLTINAVLTKGSAYYLSETPGGIQPVADLTSGENVCQLGIAKSTSVLAVRIVAPGVAV</sequence>